<dbReference type="Pfam" id="PF12937">
    <property type="entry name" value="F-box-like"/>
    <property type="match status" value="1"/>
</dbReference>
<evidence type="ECO:0000313" key="3">
    <source>
        <dbReference type="Proteomes" id="UP000054565"/>
    </source>
</evidence>
<name>A0A0J6XUS7_COCIT</name>
<proteinExistence type="predicted"/>
<sequence length="502" mass="57346">MAFFSNLPSELILKIVAYLEALHDIISLALVCRYLHDVIDITERRYYHRICLQSDHCYVRAYWLLLRMLREPRLRLYVREIEVYIWPTASGFAPIARLPETAPEDKNAYRELQPIIPFLNDAGVTDETELKMLLSWIQMYEFVAQISTYVILQRPLLTPFSRPCRQGPPGLLAPAALESFAIAFMSLSPNLEKLKLCRLSTKSFLRSVLKNARDNAMRSLKNMNSLQNLREVHIGSNFLPETFETYLLNSLKLFHKYPNVEKLVVSCMKAPQREQRVLAPRTSNFRKVYIKSSCMTSRLLANIIRHFKTLNEFTCSTGIKSPDELIERGNFTALEPLQLKQALLDHKDTLRLLDLDLDSDVMDITRGVIRFGHKHELDEWPQKLGSGVPVYLPGTIGSLKQFAALTHLHIGVQSLLGHPKILTDFPAPAEFKLASILPPNLQFLSIRGYRSGSCAFHISKVSELIETKKSCLPSLKGVWGLEDLKYGVKVPHGKQQPPPWQL</sequence>
<protein>
    <recommendedName>
        <fullName evidence="1">F-box domain-containing protein</fullName>
    </recommendedName>
</protein>
<dbReference type="PROSITE" id="PS50181">
    <property type="entry name" value="FBOX"/>
    <property type="match status" value="1"/>
</dbReference>
<accession>A0A0J6XUS7</accession>
<dbReference type="Gene3D" id="1.20.1280.50">
    <property type="match status" value="1"/>
</dbReference>
<dbReference type="STRING" id="404692.A0A0J6XUS7"/>
<dbReference type="InterPro" id="IPR036047">
    <property type="entry name" value="F-box-like_dom_sf"/>
</dbReference>
<dbReference type="OrthoDB" id="4188116at2759"/>
<dbReference type="Pfam" id="PF24969">
    <property type="entry name" value="LRR_15"/>
    <property type="match status" value="1"/>
</dbReference>
<dbReference type="InterPro" id="IPR056867">
    <property type="entry name" value="LRR_15"/>
</dbReference>
<dbReference type="SMART" id="SM00256">
    <property type="entry name" value="FBOX"/>
    <property type="match status" value="1"/>
</dbReference>
<dbReference type="AlphaFoldDB" id="A0A0J6XUS7"/>
<dbReference type="EMBL" id="DS028093">
    <property type="protein sequence ID" value="KMO99915.1"/>
    <property type="molecule type" value="Genomic_DNA"/>
</dbReference>
<dbReference type="Proteomes" id="UP000054565">
    <property type="component" value="Unassembled WGS sequence"/>
</dbReference>
<reference evidence="3" key="1">
    <citation type="journal article" date="2010" name="Genome Res.">
        <title>Population genomic sequencing of Coccidioides fungi reveals recent hybridization and transposon control.</title>
        <authorList>
            <person name="Neafsey D.E."/>
            <person name="Barker B.M."/>
            <person name="Sharpton T.J."/>
            <person name="Stajich J.E."/>
            <person name="Park D.J."/>
            <person name="Whiston E."/>
            <person name="Hung C.-Y."/>
            <person name="McMahan C."/>
            <person name="White J."/>
            <person name="Sykes S."/>
            <person name="Heiman D."/>
            <person name="Young S."/>
            <person name="Zeng Q."/>
            <person name="Abouelleil A."/>
            <person name="Aftuck L."/>
            <person name="Bessette D."/>
            <person name="Brown A."/>
            <person name="FitzGerald M."/>
            <person name="Lui A."/>
            <person name="Macdonald J.P."/>
            <person name="Priest M."/>
            <person name="Orbach M.J."/>
            <person name="Galgiani J.N."/>
            <person name="Kirkland T.N."/>
            <person name="Cole G.T."/>
            <person name="Birren B.W."/>
            <person name="Henn M.R."/>
            <person name="Taylor J.W."/>
            <person name="Rounsley S.D."/>
        </authorList>
    </citation>
    <scope>NUCLEOTIDE SEQUENCE [LARGE SCALE GENOMIC DNA]</scope>
    <source>
        <strain evidence="3">RMSCC 2394</strain>
    </source>
</reference>
<evidence type="ECO:0000313" key="2">
    <source>
        <dbReference type="EMBL" id="KMO99915.1"/>
    </source>
</evidence>
<dbReference type="SUPFAM" id="SSF81383">
    <property type="entry name" value="F-box domain"/>
    <property type="match status" value="1"/>
</dbReference>
<feature type="domain" description="F-box" evidence="1">
    <location>
        <begin position="1"/>
        <end position="50"/>
    </location>
</feature>
<dbReference type="CDD" id="cd09917">
    <property type="entry name" value="F-box_SF"/>
    <property type="match status" value="1"/>
</dbReference>
<evidence type="ECO:0000259" key="1">
    <source>
        <dbReference type="PROSITE" id="PS50181"/>
    </source>
</evidence>
<gene>
    <name evidence="2" type="ORF">CIRG_00058</name>
</gene>
<organism evidence="2 3">
    <name type="scientific">Coccidioides immitis RMSCC 2394</name>
    <dbReference type="NCBI Taxonomy" id="404692"/>
    <lineage>
        <taxon>Eukaryota</taxon>
        <taxon>Fungi</taxon>
        <taxon>Dikarya</taxon>
        <taxon>Ascomycota</taxon>
        <taxon>Pezizomycotina</taxon>
        <taxon>Eurotiomycetes</taxon>
        <taxon>Eurotiomycetidae</taxon>
        <taxon>Onygenales</taxon>
        <taxon>Onygenaceae</taxon>
        <taxon>Coccidioides</taxon>
    </lineage>
</organism>
<dbReference type="InterPro" id="IPR001810">
    <property type="entry name" value="F-box_dom"/>
</dbReference>